<dbReference type="Proteomes" id="UP000000595">
    <property type="component" value="Chromosome"/>
</dbReference>
<reference evidence="2 3" key="1">
    <citation type="journal article" date="2002" name="J. Mol. Microbiol. Biotechnol.">
        <title>The genome of Methanosarcina mazei: evidence for lateral gene transfer between Bacteria and Archaea.</title>
        <authorList>
            <person name="Deppenmeier U."/>
            <person name="Johann A."/>
            <person name="Hartsch T."/>
            <person name="Merkl R."/>
            <person name="Schmitz R.A."/>
            <person name="Martinez-Arias R."/>
            <person name="Henne A."/>
            <person name="Wiezer A."/>
            <person name="Baumer S."/>
            <person name="Jacobi C."/>
            <person name="Bruggemann H."/>
            <person name="Lienard T."/>
            <person name="Christmann A."/>
            <person name="Bomeke M."/>
            <person name="Steckel S."/>
            <person name="Bhattacharyya A."/>
            <person name="Lykidis A."/>
            <person name="Overbeek R."/>
            <person name="Klenk H.P."/>
            <person name="Gunsalus R.P."/>
            <person name="Fritz H.J."/>
            <person name="Gottschalk G."/>
        </authorList>
    </citation>
    <scope>NUCLEOTIDE SEQUENCE [LARGE SCALE GENOMIC DNA]</scope>
    <source>
        <strain evidence="3">ATCC BAA-159 / DSM 3647 / Goe1 / Go1 / JCM 11833 / OCM 88</strain>
    </source>
</reference>
<name>Q8PY01_METMA</name>
<evidence type="ECO:0000256" key="1">
    <source>
        <dbReference type="SAM" id="Phobius"/>
    </source>
</evidence>
<protein>
    <submittedName>
        <fullName evidence="2">Uncharacterized protein</fullName>
    </submittedName>
</protein>
<dbReference type="HOGENOM" id="CLU_2115511_0_0_2"/>
<keyword evidence="1" id="KW-0812">Transmembrane</keyword>
<organism evidence="2 3">
    <name type="scientific">Methanosarcina mazei (strain ATCC BAA-159 / DSM 3647 / Goe1 / Go1 / JCM 11833 / OCM 88)</name>
    <name type="common">Methanosarcina frisia</name>
    <dbReference type="NCBI Taxonomy" id="192952"/>
    <lineage>
        <taxon>Archaea</taxon>
        <taxon>Methanobacteriati</taxon>
        <taxon>Methanobacteriota</taxon>
        <taxon>Stenosarchaea group</taxon>
        <taxon>Methanomicrobia</taxon>
        <taxon>Methanosarcinales</taxon>
        <taxon>Methanosarcinaceae</taxon>
        <taxon>Methanosarcina</taxon>
    </lineage>
</organism>
<keyword evidence="1" id="KW-1133">Transmembrane helix</keyword>
<dbReference type="EMBL" id="AE008384">
    <property type="protein sequence ID" value="AAM30761.1"/>
    <property type="molecule type" value="Genomic_DNA"/>
</dbReference>
<gene>
    <name evidence="2" type="ordered locus">MM_1065</name>
</gene>
<accession>Q8PY01</accession>
<sequence>MIRTRLHHTRLLKKFSLQASGVERFSPIVFYSSCFLFQLFSIPIVFYSNCFLFQLFSIPIVFYSDYLSYQLFTVFYFLCFYNLTPEAIQTNKLIQKSAFIEIVRKKFLWRVKFC</sequence>
<dbReference type="AlphaFoldDB" id="Q8PY01"/>
<dbReference type="KEGG" id="mma:MM_1065"/>
<keyword evidence="1" id="KW-0472">Membrane</keyword>
<feature type="transmembrane region" description="Helical" evidence="1">
    <location>
        <begin position="66"/>
        <end position="83"/>
    </location>
</feature>
<feature type="transmembrane region" description="Helical" evidence="1">
    <location>
        <begin position="28"/>
        <end position="46"/>
    </location>
</feature>
<evidence type="ECO:0000313" key="2">
    <source>
        <dbReference type="EMBL" id="AAM30761.1"/>
    </source>
</evidence>
<proteinExistence type="predicted"/>
<evidence type="ECO:0000313" key="3">
    <source>
        <dbReference type="Proteomes" id="UP000000595"/>
    </source>
</evidence>